<dbReference type="OrthoDB" id="121299at2759"/>
<gene>
    <name evidence="1" type="ORF">PPTG_12789</name>
</gene>
<dbReference type="STRING" id="761204.W2Q1K3"/>
<name>W2Q1K3_PHYN3</name>
<reference evidence="1 2" key="2">
    <citation type="submission" date="2013-11" db="EMBL/GenBank/DDBJ databases">
        <title>The Genome Sequence of Phytophthora parasitica INRA-310.</title>
        <authorList>
            <consortium name="The Broad Institute Genomics Platform"/>
            <person name="Russ C."/>
            <person name="Tyler B."/>
            <person name="Panabieres F."/>
            <person name="Shan W."/>
            <person name="Tripathy S."/>
            <person name="Grunwald N."/>
            <person name="Machado M."/>
            <person name="Johnson C.S."/>
            <person name="Arredondo F."/>
            <person name="Hong C."/>
            <person name="Coffey M."/>
            <person name="Young S.K."/>
            <person name="Zeng Q."/>
            <person name="Gargeya S."/>
            <person name="Fitzgerald M."/>
            <person name="Abouelleil A."/>
            <person name="Alvarado L."/>
            <person name="Chapman S.B."/>
            <person name="Gainer-Dewar J."/>
            <person name="Goldberg J."/>
            <person name="Griggs A."/>
            <person name="Gujja S."/>
            <person name="Hansen M."/>
            <person name="Howarth C."/>
            <person name="Imamovic A."/>
            <person name="Ireland A."/>
            <person name="Larimer J."/>
            <person name="McCowan C."/>
            <person name="Murphy C."/>
            <person name="Pearson M."/>
            <person name="Poon T.W."/>
            <person name="Priest M."/>
            <person name="Roberts A."/>
            <person name="Saif S."/>
            <person name="Shea T."/>
            <person name="Sykes S."/>
            <person name="Wortman J."/>
            <person name="Nusbaum C."/>
            <person name="Birren B."/>
        </authorList>
    </citation>
    <scope>NUCLEOTIDE SEQUENCE [LARGE SCALE GENOMIC DNA]</scope>
    <source>
        <strain evidence="1 2">INRA-310</strain>
    </source>
</reference>
<dbReference type="VEuPathDB" id="FungiDB:PPTG_12789"/>
<accession>W2Q1K3</accession>
<protein>
    <submittedName>
        <fullName evidence="1">Uncharacterized protein</fullName>
    </submittedName>
</protein>
<evidence type="ECO:0000313" key="1">
    <source>
        <dbReference type="EMBL" id="ETN06756.1"/>
    </source>
</evidence>
<dbReference type="AlphaFoldDB" id="W2Q1K3"/>
<reference evidence="2" key="1">
    <citation type="submission" date="2011-12" db="EMBL/GenBank/DDBJ databases">
        <authorList>
            <consortium name="The Broad Institute Genome Sequencing Platform"/>
            <person name="Russ C."/>
            <person name="Tyler B."/>
            <person name="Panabieres F."/>
            <person name="Shan W."/>
            <person name="Tripathy S."/>
            <person name="Grunwald N."/>
            <person name="Machado M."/>
            <person name="Young S.K."/>
            <person name="Zeng Q."/>
            <person name="Gargeya S."/>
            <person name="Fitzgerald M."/>
            <person name="Haas B."/>
            <person name="Abouelleil A."/>
            <person name="Alvarado L."/>
            <person name="Arachchi H.M."/>
            <person name="Berlin A."/>
            <person name="Chapman S.B."/>
            <person name="Gearin G."/>
            <person name="Goldberg J."/>
            <person name="Griggs A."/>
            <person name="Gujja S."/>
            <person name="Hansen M."/>
            <person name="Heiman D."/>
            <person name="Howarth C."/>
            <person name="Larimer J."/>
            <person name="Lui A."/>
            <person name="MacDonald P.J.P."/>
            <person name="McCowen C."/>
            <person name="Montmayeur A."/>
            <person name="Murphy C."/>
            <person name="Neiman D."/>
            <person name="Pearson M."/>
            <person name="Priest M."/>
            <person name="Roberts A."/>
            <person name="Saif S."/>
            <person name="Shea T."/>
            <person name="Sisk P."/>
            <person name="Stolte C."/>
            <person name="Sykes S."/>
            <person name="Wortman J."/>
            <person name="Nusbaum C."/>
            <person name="Birren B."/>
        </authorList>
    </citation>
    <scope>NUCLEOTIDE SEQUENCE [LARGE SCALE GENOMIC DNA]</scope>
    <source>
        <strain evidence="2">INRA-310</strain>
    </source>
</reference>
<proteinExistence type="predicted"/>
<dbReference type="GeneID" id="20182212"/>
<dbReference type="EMBL" id="KI669594">
    <property type="protein sequence ID" value="ETN06756.1"/>
    <property type="molecule type" value="Genomic_DNA"/>
</dbReference>
<sequence>MKWKHETQEYEDNIETRCAVTGEDKSKALRSVKTSSNRQLLNTLCKFEWGTKVEEVTEEQIVEELNKILGNVMNDAILDVDSIFNTELKMNLKERDVKARLMNYFMRCDEIIMQNGMAGIFSTATGIKKKCKILELHLNPAALRESADSHIRLVDQVANQTKILCTCW</sequence>
<dbReference type="RefSeq" id="XP_008907724.1">
    <property type="nucleotide sequence ID" value="XM_008909476.1"/>
</dbReference>
<dbReference type="OMA" id="NIETRCA"/>
<organism evidence="1 2">
    <name type="scientific">Phytophthora nicotianae (strain INRA-310)</name>
    <name type="common">Phytophthora parasitica</name>
    <dbReference type="NCBI Taxonomy" id="761204"/>
    <lineage>
        <taxon>Eukaryota</taxon>
        <taxon>Sar</taxon>
        <taxon>Stramenopiles</taxon>
        <taxon>Oomycota</taxon>
        <taxon>Peronosporomycetes</taxon>
        <taxon>Peronosporales</taxon>
        <taxon>Peronosporaceae</taxon>
        <taxon>Phytophthora</taxon>
    </lineage>
</organism>
<dbReference type="Proteomes" id="UP000018817">
    <property type="component" value="Unassembled WGS sequence"/>
</dbReference>
<evidence type="ECO:0000313" key="2">
    <source>
        <dbReference type="Proteomes" id="UP000018817"/>
    </source>
</evidence>